<protein>
    <submittedName>
        <fullName evidence="1">Uncharacterized protein</fullName>
    </submittedName>
</protein>
<name>A0A927MJZ6_9BACL</name>
<evidence type="ECO:0000313" key="1">
    <source>
        <dbReference type="EMBL" id="MBE1554542.1"/>
    </source>
</evidence>
<organism evidence="1 2">
    <name type="scientific">Sporosarcina limicola</name>
    <dbReference type="NCBI Taxonomy" id="34101"/>
    <lineage>
        <taxon>Bacteria</taxon>
        <taxon>Bacillati</taxon>
        <taxon>Bacillota</taxon>
        <taxon>Bacilli</taxon>
        <taxon>Bacillales</taxon>
        <taxon>Caryophanaceae</taxon>
        <taxon>Sporosarcina</taxon>
    </lineage>
</organism>
<comment type="caution">
    <text evidence="1">The sequence shown here is derived from an EMBL/GenBank/DDBJ whole genome shotgun (WGS) entry which is preliminary data.</text>
</comment>
<dbReference type="AlphaFoldDB" id="A0A927MJZ6"/>
<dbReference type="InterPro" id="IPR036206">
    <property type="entry name" value="ThiamineP_synth_sf"/>
</dbReference>
<reference evidence="1" key="1">
    <citation type="submission" date="2020-10" db="EMBL/GenBank/DDBJ databases">
        <title>Genomic Encyclopedia of Type Strains, Phase IV (KMG-IV): sequencing the most valuable type-strain genomes for metagenomic binning, comparative biology and taxonomic classification.</title>
        <authorList>
            <person name="Goeker M."/>
        </authorList>
    </citation>
    <scope>NUCLEOTIDE SEQUENCE</scope>
    <source>
        <strain evidence="1">DSM 13886</strain>
    </source>
</reference>
<dbReference type="Proteomes" id="UP000658225">
    <property type="component" value="Unassembled WGS sequence"/>
</dbReference>
<evidence type="ECO:0000313" key="2">
    <source>
        <dbReference type="Proteomes" id="UP000658225"/>
    </source>
</evidence>
<accession>A0A927MJZ6</accession>
<dbReference type="RefSeq" id="WP_192598326.1">
    <property type="nucleotide sequence ID" value="NZ_JADBEL010000007.1"/>
</dbReference>
<dbReference type="SUPFAM" id="SSF51391">
    <property type="entry name" value="Thiamin phosphate synthase"/>
    <property type="match status" value="1"/>
</dbReference>
<dbReference type="EMBL" id="JADBEL010000007">
    <property type="protein sequence ID" value="MBE1554542.1"/>
    <property type="molecule type" value="Genomic_DNA"/>
</dbReference>
<sequence>MEAILKKMLFSEKMSIIASLPENRMDLAQAAIDAGADGLKFHINVSHRASGNKFKDVEFYFEMFEEVRRKFTGPIGAVIGDEIEKVLGVKTKQLKDLGFNYYSLYAKDIGSKLLLQNDLECTVAVNDKFCYERVRVIESFNIQAVELSIVKKEDYGRTLNFEDLISYKSYRDNTKLPLIVPSQKNLVPDDLLMLQEIGINAVMLGAVTIGSTVESIFETISRFTKK</sequence>
<proteinExistence type="predicted"/>
<gene>
    <name evidence="1" type="ORF">H4683_001619</name>
</gene>
<keyword evidence="2" id="KW-1185">Reference proteome</keyword>